<evidence type="ECO:0000313" key="3">
    <source>
        <dbReference type="Proteomes" id="UP000499080"/>
    </source>
</evidence>
<name>A0A4Y2P9Z4_ARAVE</name>
<evidence type="ECO:0000313" key="2">
    <source>
        <dbReference type="EMBL" id="GBN47843.1"/>
    </source>
</evidence>
<dbReference type="PANTHER" id="PTHR22954">
    <property type="entry name" value="RETROVIRAL PROTEASE-RELATED"/>
    <property type="match status" value="1"/>
</dbReference>
<proteinExistence type="predicted"/>
<reference evidence="2 3" key="1">
    <citation type="journal article" date="2019" name="Sci. Rep.">
        <title>Orb-weaving spider Araneus ventricosus genome elucidates the spidroin gene catalogue.</title>
        <authorList>
            <person name="Kono N."/>
            <person name="Nakamura H."/>
            <person name="Ohtoshi R."/>
            <person name="Moran D.A.P."/>
            <person name="Shinohara A."/>
            <person name="Yoshida Y."/>
            <person name="Fujiwara M."/>
            <person name="Mori M."/>
            <person name="Tomita M."/>
            <person name="Arakawa K."/>
        </authorList>
    </citation>
    <scope>NUCLEOTIDE SEQUENCE [LARGE SCALE GENOMIC DNA]</scope>
</reference>
<dbReference type="InterPro" id="IPR005312">
    <property type="entry name" value="DUF1759"/>
</dbReference>
<dbReference type="PANTHER" id="PTHR22954:SF3">
    <property type="entry name" value="PROTEIN CBG08539"/>
    <property type="match status" value="1"/>
</dbReference>
<feature type="coiled-coil region" evidence="1">
    <location>
        <begin position="40"/>
        <end position="90"/>
    </location>
</feature>
<protein>
    <submittedName>
        <fullName evidence="2">Uncharacterized protein</fullName>
    </submittedName>
</protein>
<keyword evidence="3" id="KW-1185">Reference proteome</keyword>
<evidence type="ECO:0000256" key="1">
    <source>
        <dbReference type="SAM" id="Coils"/>
    </source>
</evidence>
<accession>A0A4Y2P9Z4</accession>
<comment type="caution">
    <text evidence="2">The sequence shown here is derived from an EMBL/GenBank/DDBJ whole genome shotgun (WGS) entry which is preliminary data.</text>
</comment>
<feature type="non-terminal residue" evidence="2">
    <location>
        <position position="214"/>
    </location>
</feature>
<gene>
    <name evidence="2" type="ORF">AVEN_85767_1</name>
</gene>
<sequence>MATTVDAAEKINRVKGAIKSSVTKLETFLENAEKASVTELQIRIKKIGQLQKKLDELLNEFFLIKDLSGLQDTANDFEQVDSRLEELEVRITSILDSRKSSSNPKNQTVESIKNEIRLPENPLPTFSGAFSEWESFKTQFTTLVSNNDNLDDNQKLFYLRASLKGEAKQLESTEDTFNSLFDALKERFENQTLLIDFNVLSILHYDKIQQESAR</sequence>
<dbReference type="Pfam" id="PF03564">
    <property type="entry name" value="DUF1759"/>
    <property type="match status" value="1"/>
</dbReference>
<dbReference type="OrthoDB" id="5989194at2759"/>
<keyword evidence="1" id="KW-0175">Coiled coil</keyword>
<dbReference type="EMBL" id="BGPR01213852">
    <property type="protein sequence ID" value="GBN47843.1"/>
    <property type="molecule type" value="Genomic_DNA"/>
</dbReference>
<organism evidence="2 3">
    <name type="scientific">Araneus ventricosus</name>
    <name type="common">Orbweaver spider</name>
    <name type="synonym">Epeira ventricosa</name>
    <dbReference type="NCBI Taxonomy" id="182803"/>
    <lineage>
        <taxon>Eukaryota</taxon>
        <taxon>Metazoa</taxon>
        <taxon>Ecdysozoa</taxon>
        <taxon>Arthropoda</taxon>
        <taxon>Chelicerata</taxon>
        <taxon>Arachnida</taxon>
        <taxon>Araneae</taxon>
        <taxon>Araneomorphae</taxon>
        <taxon>Entelegynae</taxon>
        <taxon>Araneoidea</taxon>
        <taxon>Araneidae</taxon>
        <taxon>Araneus</taxon>
    </lineage>
</organism>
<dbReference type="AlphaFoldDB" id="A0A4Y2P9Z4"/>
<dbReference type="Proteomes" id="UP000499080">
    <property type="component" value="Unassembled WGS sequence"/>
</dbReference>